<accession>A0ABS6T644</accession>
<evidence type="ECO:0008006" key="4">
    <source>
        <dbReference type="Google" id="ProtNLM"/>
    </source>
</evidence>
<organism evidence="2 3">
    <name type="scientific">Maritimibacter dapengensis</name>
    <dbReference type="NCBI Taxonomy" id="2836868"/>
    <lineage>
        <taxon>Bacteria</taxon>
        <taxon>Pseudomonadati</taxon>
        <taxon>Pseudomonadota</taxon>
        <taxon>Alphaproteobacteria</taxon>
        <taxon>Rhodobacterales</taxon>
        <taxon>Roseobacteraceae</taxon>
        <taxon>Maritimibacter</taxon>
    </lineage>
</organism>
<reference evidence="2 3" key="1">
    <citation type="submission" date="2021-05" db="EMBL/GenBank/DDBJ databases">
        <title>Culturable bacteria isolated from Daya Bay.</title>
        <authorList>
            <person name="Zheng W."/>
            <person name="Yu S."/>
            <person name="Huang Y."/>
        </authorList>
    </citation>
    <scope>NUCLEOTIDE SEQUENCE [LARGE SCALE GENOMIC DNA]</scope>
    <source>
        <strain evidence="2 3">DP4N28-5</strain>
    </source>
</reference>
<evidence type="ECO:0000313" key="2">
    <source>
        <dbReference type="EMBL" id="MBV7380178.1"/>
    </source>
</evidence>
<name>A0ABS6T644_9RHOB</name>
<dbReference type="PANTHER" id="PTHR38340:SF1">
    <property type="entry name" value="S-LAYER PROTEIN"/>
    <property type="match status" value="1"/>
</dbReference>
<proteinExistence type="predicted"/>
<dbReference type="PROSITE" id="PS00330">
    <property type="entry name" value="HEMOLYSIN_CALCIUM"/>
    <property type="match status" value="7"/>
</dbReference>
<dbReference type="RefSeq" id="WP_218393367.1">
    <property type="nucleotide sequence ID" value="NZ_JAHUZE010000003.1"/>
</dbReference>
<dbReference type="Proteomes" id="UP000756530">
    <property type="component" value="Unassembled WGS sequence"/>
</dbReference>
<sequence length="1026" mass="104377">MSIKVEGRFYAGLGVLDAGIDRLEFVENGSGLTLISGSGRNGGLATYGLDALAPPVLVDLEVFDGGWIQGLSDVFAVVNAPDGGLEIVVGSAEFGKVSAFSFTENGQIGTHVTYDGLGASFGRSSAISGDGGILAFVSQEGALAWARRDAGGDLVGFADIPDETISYDSFVTAAAQVTLGGADILVVGDAGSDGIKSYVLGADTATLVTNLGKADGSGMMDPTQVAIVEVLGDSFVIASSATDNSGALSVFLLEPDGSLTRTDHVIDNGFTRFGGVTSLATVEVDGRQFVAAGGADDGVTLFVVMPGGTLQYLETIVNNWVGGGPGQVAIANVSAIAAGLLNDRIRIIVASQAESGLSDLSWDVSGQGAQFLADNAGEAVTGGGSDDLLVGRAGDDAISGGGGDDILVDGKGEDVLTGGAGADVFVLRDDGQRDVIIDFDPSVDRLDLSSWPFFYVPQTLTILPNADGAEVTWRDETLMVRSANGGTLAAHQIRGAVMTTPDRPMDLSGYSFPDDPTGGDDGGGGGDDDPEPYDFKDTDGDDLIDGTGNADTILIGAGDDEVHAGGGNDQVDGGFGRNRVFLDAGDDSYDDLGQSGSADGDNVHGGAGDDTIRTGASADEIDGGSGDDVIHAGAGHDDVTGGAGSDEAYLGDGNDRYFDSLGEGPGENDIVFGGGGNDYIVTGGGNDQLYGEDGNDTLGGKTGHDLIDAGDGADQAYGASGNDEIYGRAGADTLYGGAGDDILDGGGDDDALHGEAGLDLIRGGDGHDWIHGGADNDTLDGGAGNDVLIGDTGEDRLEGGAGVDVLNGNAGDDILDGGAGNDRLYGGAGHDEIHGGHDMDRLFGHGGNDRMYGDADRDVMFGHAGRDRLYGGDGYDRVIGGQHDDVLFGNAGNDVLLGQDGNDRLCGQQDDDILNGGGGHDKLYGASGNDRLIGGGGNDLLVAGSGTDTLIGGAGRDRFIFTQTSGENFVRGFNLRQDRLLFRGIDKSDVSISKAGPHVTVEWDEGSVVLVNHDGRGFWFDDINFS</sequence>
<evidence type="ECO:0000313" key="3">
    <source>
        <dbReference type="Proteomes" id="UP000756530"/>
    </source>
</evidence>
<dbReference type="Pfam" id="PF00353">
    <property type="entry name" value="HemolysinCabind"/>
    <property type="match status" value="10"/>
</dbReference>
<feature type="region of interest" description="Disordered" evidence="1">
    <location>
        <begin position="499"/>
        <end position="539"/>
    </location>
</feature>
<evidence type="ECO:0000256" key="1">
    <source>
        <dbReference type="SAM" id="MobiDB-lite"/>
    </source>
</evidence>
<feature type="region of interest" description="Disordered" evidence="1">
    <location>
        <begin position="590"/>
        <end position="611"/>
    </location>
</feature>
<dbReference type="PANTHER" id="PTHR38340">
    <property type="entry name" value="S-LAYER PROTEIN"/>
    <property type="match status" value="1"/>
</dbReference>
<protein>
    <recommendedName>
        <fullName evidence="4">Ca2+-binding protein, RTX toxin-related</fullName>
    </recommendedName>
</protein>
<comment type="caution">
    <text evidence="2">The sequence shown here is derived from an EMBL/GenBank/DDBJ whole genome shotgun (WGS) entry which is preliminary data.</text>
</comment>
<gene>
    <name evidence="2" type="ORF">KJP28_14695</name>
</gene>
<dbReference type="EMBL" id="JAHUZE010000003">
    <property type="protein sequence ID" value="MBV7380178.1"/>
    <property type="molecule type" value="Genomic_DNA"/>
</dbReference>
<dbReference type="InterPro" id="IPR050557">
    <property type="entry name" value="RTX_toxin/Mannuronan_C5-epim"/>
</dbReference>
<keyword evidence="3" id="KW-1185">Reference proteome</keyword>
<dbReference type="InterPro" id="IPR018511">
    <property type="entry name" value="Hemolysin-typ_Ca-bd_CS"/>
</dbReference>
<dbReference type="InterPro" id="IPR001343">
    <property type="entry name" value="Hemolysn_Ca-bd"/>
</dbReference>